<dbReference type="AlphaFoldDB" id="K0N9W5"/>
<keyword evidence="2" id="KW-1185">Reference proteome</keyword>
<evidence type="ECO:0000313" key="2">
    <source>
        <dbReference type="Proteomes" id="UP000007347"/>
    </source>
</evidence>
<reference evidence="1 2" key="1">
    <citation type="journal article" date="2013" name="Environ. Microbiol.">
        <title>Complete genome, catabolic sub-proteomes and key-metabolites of Desulfobacula toluolica Tol2, a marine, aromatic compound-degrading, sulfate-reducing bacterium.</title>
        <authorList>
            <person name="Wohlbrand L."/>
            <person name="Jacob J.H."/>
            <person name="Kube M."/>
            <person name="Mussmann M."/>
            <person name="Jarling R."/>
            <person name="Beck A."/>
            <person name="Amann R."/>
            <person name="Wilkes H."/>
            <person name="Reinhardt R."/>
            <person name="Rabus R."/>
        </authorList>
    </citation>
    <scope>NUCLEOTIDE SEQUENCE [LARGE SCALE GENOMIC DNA]</scope>
    <source>
        <strain evidence="2">DSM 7467 / Tol2</strain>
    </source>
</reference>
<protein>
    <submittedName>
        <fullName evidence="1">Uncharacterized protein</fullName>
    </submittedName>
</protein>
<gene>
    <name evidence="1" type="ordered locus">TOL2_C26350</name>
</gene>
<dbReference type="RefSeq" id="WP_014958087.1">
    <property type="nucleotide sequence ID" value="NC_018645.1"/>
</dbReference>
<name>K0N9W5_DESTT</name>
<evidence type="ECO:0000313" key="1">
    <source>
        <dbReference type="EMBL" id="CCK80794.1"/>
    </source>
</evidence>
<accession>K0N9W5</accession>
<dbReference type="KEGG" id="dto:TOL2_C26350"/>
<dbReference type="HOGENOM" id="CLU_2805528_0_0_7"/>
<proteinExistence type="predicted"/>
<organism evidence="1 2">
    <name type="scientific">Desulfobacula toluolica (strain DSM 7467 / Tol2)</name>
    <dbReference type="NCBI Taxonomy" id="651182"/>
    <lineage>
        <taxon>Bacteria</taxon>
        <taxon>Pseudomonadati</taxon>
        <taxon>Thermodesulfobacteriota</taxon>
        <taxon>Desulfobacteria</taxon>
        <taxon>Desulfobacterales</taxon>
        <taxon>Desulfobacteraceae</taxon>
        <taxon>Desulfobacula</taxon>
    </lineage>
</organism>
<dbReference type="Proteomes" id="UP000007347">
    <property type="component" value="Chromosome"/>
</dbReference>
<dbReference type="EMBL" id="FO203503">
    <property type="protein sequence ID" value="CCK80794.1"/>
    <property type="molecule type" value="Genomic_DNA"/>
</dbReference>
<sequence length="67" mass="7843">MEKLSYMTKIFITYDKNYQLFFDPLELTAKILWHASCCAVFESTVNSAPFGLVLELTVNYGTQRRER</sequence>
<dbReference type="STRING" id="651182.TOL2_C26350"/>